<keyword evidence="2" id="KW-1185">Reference proteome</keyword>
<keyword evidence="1" id="KW-0732">Signal</keyword>
<dbReference type="RefSeq" id="XP_026748477.3">
    <property type="nucleotide sequence ID" value="XM_026892676.3"/>
</dbReference>
<dbReference type="AlphaFoldDB" id="A0A6J1W702"/>
<dbReference type="Gene3D" id="2.130.10.10">
    <property type="entry name" value="YVTN repeat-like/Quinoprotein amine dehydrogenase"/>
    <property type="match status" value="1"/>
</dbReference>
<name>A0A6J1W702_GALME</name>
<gene>
    <name evidence="3" type="primary">LOC113509351</name>
</gene>
<dbReference type="SUPFAM" id="SSF101898">
    <property type="entry name" value="NHL repeat"/>
    <property type="match status" value="1"/>
</dbReference>
<protein>
    <submittedName>
        <fullName evidence="3">Ommochrome-binding protein-like</fullName>
    </submittedName>
</protein>
<evidence type="ECO:0000313" key="3">
    <source>
        <dbReference type="RefSeq" id="XP_026748477.3"/>
    </source>
</evidence>
<dbReference type="GeneID" id="113509351"/>
<proteinExistence type="predicted"/>
<dbReference type="KEGG" id="gmw:113509351"/>
<organism evidence="2 3">
    <name type="scientific">Galleria mellonella</name>
    <name type="common">Greater wax moth</name>
    <dbReference type="NCBI Taxonomy" id="7137"/>
    <lineage>
        <taxon>Eukaryota</taxon>
        <taxon>Metazoa</taxon>
        <taxon>Ecdysozoa</taxon>
        <taxon>Arthropoda</taxon>
        <taxon>Hexapoda</taxon>
        <taxon>Insecta</taxon>
        <taxon>Pterygota</taxon>
        <taxon>Neoptera</taxon>
        <taxon>Endopterygota</taxon>
        <taxon>Lepidoptera</taxon>
        <taxon>Glossata</taxon>
        <taxon>Ditrysia</taxon>
        <taxon>Pyraloidea</taxon>
        <taxon>Pyralidae</taxon>
        <taxon>Galleriinae</taxon>
        <taxon>Galleria</taxon>
    </lineage>
</organism>
<dbReference type="InterPro" id="IPR015943">
    <property type="entry name" value="WD40/YVTN_repeat-like_dom_sf"/>
</dbReference>
<accession>A0A6J1W702</accession>
<feature type="chain" id="PRO_5046922276" evidence="1">
    <location>
        <begin position="32"/>
        <end position="294"/>
    </location>
</feature>
<feature type="signal peptide" evidence="1">
    <location>
        <begin position="1"/>
        <end position="31"/>
    </location>
</feature>
<dbReference type="InParanoid" id="A0A6J1W702"/>
<evidence type="ECO:0000313" key="2">
    <source>
        <dbReference type="Proteomes" id="UP001652740"/>
    </source>
</evidence>
<reference evidence="3" key="1">
    <citation type="submission" date="2025-08" db="UniProtKB">
        <authorList>
            <consortium name="RefSeq"/>
        </authorList>
    </citation>
    <scope>IDENTIFICATION</scope>
    <source>
        <tissue evidence="3">Whole larvae</tissue>
    </source>
</reference>
<sequence length="294" mass="33498">MFIILVFQRLPLDAFTMELTFLLCILVIVQAGVIKEKESCEGVIINEIYHDVEVLKSELDRPYLLAIDRSTNTLYFSFSESKEDDVFKSARLDLNTKQYSTIDDVSNGFAQTVDEKTHEVYIGGNDGLYKYDPASNKAEFIGERGTDIWTIFYKDVLYYSVFPSQFLYTFSNGESSRFPDLQDTKVDHFIIDNENIMFFTNATGLYSQEKGTNTATLYQDLPENGARGMTLDVNGNVHVCYQDGIFRVDKEESKLDKLVELDDAFGVAFDKDNNIIYADATSVVRLKPNKNKTC</sequence>
<evidence type="ECO:0000256" key="1">
    <source>
        <dbReference type="SAM" id="SignalP"/>
    </source>
</evidence>
<dbReference type="Proteomes" id="UP001652740">
    <property type="component" value="Unplaced"/>
</dbReference>